<dbReference type="Proteomes" id="UP000717996">
    <property type="component" value="Unassembled WGS sequence"/>
</dbReference>
<dbReference type="Gene3D" id="3.40.50.720">
    <property type="entry name" value="NAD(P)-binding Rossmann-like Domain"/>
    <property type="match status" value="1"/>
</dbReference>
<dbReference type="InterPro" id="IPR036291">
    <property type="entry name" value="NAD(P)-bd_dom_sf"/>
</dbReference>
<dbReference type="Pfam" id="PF04082">
    <property type="entry name" value="Fungal_trans"/>
    <property type="match status" value="1"/>
</dbReference>
<dbReference type="PANTHER" id="PTHR43205">
    <property type="entry name" value="PROSTAGLANDIN REDUCTASE"/>
    <property type="match status" value="1"/>
</dbReference>
<gene>
    <name evidence="6" type="ORF">G6F51_002831</name>
</gene>
<evidence type="ECO:0000256" key="3">
    <source>
        <dbReference type="SAM" id="MobiDB-lite"/>
    </source>
</evidence>
<dbReference type="InterPro" id="IPR020843">
    <property type="entry name" value="ER"/>
</dbReference>
<dbReference type="InterPro" id="IPR011032">
    <property type="entry name" value="GroES-like_sf"/>
</dbReference>
<dbReference type="SUPFAM" id="SSF51735">
    <property type="entry name" value="NAD(P)-binding Rossmann-fold domains"/>
    <property type="match status" value="1"/>
</dbReference>
<evidence type="ECO:0008006" key="8">
    <source>
        <dbReference type="Google" id="ProtNLM"/>
    </source>
</evidence>
<evidence type="ECO:0000256" key="1">
    <source>
        <dbReference type="ARBA" id="ARBA00023002"/>
    </source>
</evidence>
<dbReference type="GO" id="GO:0006351">
    <property type="term" value="P:DNA-templated transcription"/>
    <property type="evidence" value="ECO:0007669"/>
    <property type="project" value="InterPro"/>
</dbReference>
<evidence type="ECO:0000313" key="6">
    <source>
        <dbReference type="EMBL" id="KAG1549804.1"/>
    </source>
</evidence>
<organism evidence="6 7">
    <name type="scientific">Rhizopus oryzae</name>
    <name type="common">Mucormycosis agent</name>
    <name type="synonym">Rhizopus arrhizus var. delemar</name>
    <dbReference type="NCBI Taxonomy" id="64495"/>
    <lineage>
        <taxon>Eukaryota</taxon>
        <taxon>Fungi</taxon>
        <taxon>Fungi incertae sedis</taxon>
        <taxon>Mucoromycota</taxon>
        <taxon>Mucoromycotina</taxon>
        <taxon>Mucoromycetes</taxon>
        <taxon>Mucorales</taxon>
        <taxon>Mucorineae</taxon>
        <taxon>Rhizopodaceae</taxon>
        <taxon>Rhizopus</taxon>
    </lineage>
</organism>
<proteinExistence type="predicted"/>
<dbReference type="EMBL" id="JAANIT010000256">
    <property type="protein sequence ID" value="KAG1549804.1"/>
    <property type="molecule type" value="Genomic_DNA"/>
</dbReference>
<dbReference type="InterPro" id="IPR013149">
    <property type="entry name" value="ADH-like_C"/>
</dbReference>
<feature type="region of interest" description="Disordered" evidence="3">
    <location>
        <begin position="369"/>
        <end position="412"/>
    </location>
</feature>
<dbReference type="InterPro" id="IPR041694">
    <property type="entry name" value="ADH_N_2"/>
</dbReference>
<feature type="compositionally biased region" description="Polar residues" evidence="3">
    <location>
        <begin position="374"/>
        <end position="392"/>
    </location>
</feature>
<comment type="caution">
    <text evidence="6">The sequence shown here is derived from an EMBL/GenBank/DDBJ whole genome shotgun (WGS) entry which is preliminary data.</text>
</comment>
<dbReference type="InterPro" id="IPR045010">
    <property type="entry name" value="MDR_fam"/>
</dbReference>
<dbReference type="SMART" id="SM00829">
    <property type="entry name" value="PKS_ER"/>
    <property type="match status" value="1"/>
</dbReference>
<keyword evidence="2" id="KW-0539">Nucleus</keyword>
<dbReference type="FunFam" id="3.40.50.720:FF:000121">
    <property type="entry name" value="Prostaglandin reductase 2"/>
    <property type="match status" value="1"/>
</dbReference>
<dbReference type="SMART" id="SM00906">
    <property type="entry name" value="Fungal_trans"/>
    <property type="match status" value="1"/>
</dbReference>
<evidence type="ECO:0000259" key="5">
    <source>
        <dbReference type="SMART" id="SM00906"/>
    </source>
</evidence>
<dbReference type="AlphaFoldDB" id="A0A9P6YJ53"/>
<dbReference type="SUPFAM" id="SSF50129">
    <property type="entry name" value="GroES-like"/>
    <property type="match status" value="1"/>
</dbReference>
<sequence length="1172" mass="132950">MVSNTKVIFSKVPTTYPEAGEHMKVERSEIDLNADIPQGSVLVKVLCLSVDPYMRGRMRDESKKSYSAAFPLGQPMNGHAMGEVLKSSNDKFKVGDLVYGMLPFVEYAVIPEQFTSYIEVRNEAKSSGLPLTNYIGVLGMPGMTAYVGLIKFGKPKKGETLYVSAASGAVGQLVGQIGKILGLYVVGSAGSDEKVEYLKEIGFDAAFNYKTKDSAEALKELCPKGIDIYFENVGGKMLEDVIDNANTFARIVCCGMISQYNREKPEPVHNLIQIVAKSLELRGFIVSNSPEMEEPFRKEMTEWLQSGQIKYRETIAEGIESTPEALIDVLKGKNFGKQVVKVAELYIASLTDKLGRIEDLLAKIANDKQDNFDTDSNNSQEDTSKHVSNLQEEGNGKDAIEEKNNNSHATRRTFQTAIEKRKFRDAFNRFFHPAGIQMQTRENSQILHVRKAETIDLDTNIDAVTDAIAAGLINPDEPINCIEDWIWKIAGIDKDLSDRLLKVYFAYIYPSTPVINKTAFLQEYRRIRPQFPFAFLLLSIYLAALKYIAVCQRFGDADSLNNNESWNIPRDLAERLNTRFQKYRKYRYIPTLSVVQATIIGELQPFNFDRWTAGWILSYSSVRKCQDLGYHRSSEKLDISQEEKETRRRVWWYAYMQDCWYSAETGKPLTIFDGDFDEMYPSEDASWDEIMDIMTETDQHLPRFPSLDEESANKCKSKTVPFYQPLIQMIRLSRILAMVLQNLYTPQGKTYCAEHGSDAIVGYLDTELSKWRTALPPLLDISSVDRWSTDGVKFDVLLAMPGLISISYYTLLILLHRPFIRQDTDDTKTKLSSQTSLAICTSAAARIIEITDGMNYRDFLWGFSLYSTITATLIHVFNTRSSDKTTAKAAKSKLVRALAVIDKLNLLWPGKDGMENLLRKRILSSKLCVEDPEFAEQLKSQQQVEHSLQSKIPGLINKDNQENLSAANEPDQTLKSYWLPEKKEEEHESTTFTKDYNWLDQLYLPSQQAPNENNYLMPNSVTGNNNMQHLIDMNDLYSIRQFGFNTTSHNPMFSQAQPLPNFNNTNMQIPFDATSNVQNVSAFNQHTEFPLFNSNMSFPYVPSFGDQSIIFNSDTEAATNYLNLGTIPSRNISTDPLLFQNSEGITTNSFWGVPNDMNTEDWYAFLAQNKLQ</sequence>
<evidence type="ECO:0000256" key="2">
    <source>
        <dbReference type="ARBA" id="ARBA00023242"/>
    </source>
</evidence>
<dbReference type="Pfam" id="PF00107">
    <property type="entry name" value="ADH_zinc_N"/>
    <property type="match status" value="1"/>
</dbReference>
<dbReference type="Pfam" id="PF16884">
    <property type="entry name" value="ADH_N_2"/>
    <property type="match status" value="1"/>
</dbReference>
<dbReference type="GO" id="GO:0008270">
    <property type="term" value="F:zinc ion binding"/>
    <property type="evidence" value="ECO:0007669"/>
    <property type="project" value="InterPro"/>
</dbReference>
<feature type="domain" description="Enoyl reductase (ER)" evidence="4">
    <location>
        <begin position="20"/>
        <end position="340"/>
    </location>
</feature>
<dbReference type="GO" id="GO:0016628">
    <property type="term" value="F:oxidoreductase activity, acting on the CH-CH group of donors, NAD or NADP as acceptor"/>
    <property type="evidence" value="ECO:0007669"/>
    <property type="project" value="InterPro"/>
</dbReference>
<evidence type="ECO:0000313" key="7">
    <source>
        <dbReference type="Proteomes" id="UP000717996"/>
    </source>
</evidence>
<keyword evidence="1" id="KW-0560">Oxidoreductase</keyword>
<dbReference type="PANTHER" id="PTHR43205:SF7">
    <property type="entry name" value="PROSTAGLANDIN REDUCTASE 1"/>
    <property type="match status" value="1"/>
</dbReference>
<protein>
    <recommendedName>
        <fullName evidence="8">Transcription factor domain-containing protein</fullName>
    </recommendedName>
</protein>
<dbReference type="Gene3D" id="3.90.180.10">
    <property type="entry name" value="Medium-chain alcohol dehydrogenases, catalytic domain"/>
    <property type="match status" value="1"/>
</dbReference>
<feature type="compositionally biased region" description="Basic and acidic residues" evidence="3">
    <location>
        <begin position="394"/>
        <end position="405"/>
    </location>
</feature>
<accession>A0A9P6YJ53</accession>
<reference evidence="6" key="1">
    <citation type="journal article" date="2020" name="Microb. Genom.">
        <title>Genetic diversity of clinical and environmental Mucorales isolates obtained from an investigation of mucormycosis cases among solid organ transplant recipients.</title>
        <authorList>
            <person name="Nguyen M.H."/>
            <person name="Kaul D."/>
            <person name="Muto C."/>
            <person name="Cheng S.J."/>
            <person name="Richter R.A."/>
            <person name="Bruno V.M."/>
            <person name="Liu G."/>
            <person name="Beyhan S."/>
            <person name="Sundermann A.J."/>
            <person name="Mounaud S."/>
            <person name="Pasculle A.W."/>
            <person name="Nierman W.C."/>
            <person name="Driscoll E."/>
            <person name="Cumbie R."/>
            <person name="Clancy C.J."/>
            <person name="Dupont C.L."/>
        </authorList>
    </citation>
    <scope>NUCLEOTIDE SEQUENCE</scope>
    <source>
        <strain evidence="6">GL16</strain>
    </source>
</reference>
<feature type="domain" description="Xylanolytic transcriptional activator regulatory" evidence="5">
    <location>
        <begin position="614"/>
        <end position="687"/>
    </location>
</feature>
<dbReference type="CDD" id="cd12148">
    <property type="entry name" value="fungal_TF_MHR"/>
    <property type="match status" value="1"/>
</dbReference>
<dbReference type="OrthoDB" id="809632at2759"/>
<dbReference type="GO" id="GO:0003677">
    <property type="term" value="F:DNA binding"/>
    <property type="evidence" value="ECO:0007669"/>
    <property type="project" value="InterPro"/>
</dbReference>
<name>A0A9P6YJ53_RHIOR</name>
<dbReference type="CDD" id="cd05288">
    <property type="entry name" value="PGDH"/>
    <property type="match status" value="1"/>
</dbReference>
<dbReference type="InterPro" id="IPR007219">
    <property type="entry name" value="XnlR_reg_dom"/>
</dbReference>
<evidence type="ECO:0000259" key="4">
    <source>
        <dbReference type="SMART" id="SM00829"/>
    </source>
</evidence>